<reference evidence="6 7" key="1">
    <citation type="submission" date="2019-06" db="EMBL/GenBank/DDBJ databases">
        <authorList>
            <person name="Li M."/>
        </authorList>
    </citation>
    <scope>NUCLEOTIDE SEQUENCE [LARGE SCALE GENOMIC DNA]</scope>
    <source>
        <strain evidence="6 7">BGMRC6574</strain>
    </source>
</reference>
<evidence type="ECO:0000256" key="3">
    <source>
        <dbReference type="ARBA" id="ARBA00022723"/>
    </source>
</evidence>
<keyword evidence="7" id="KW-1185">Reference proteome</keyword>
<protein>
    <submittedName>
        <fullName evidence="6">ABC transporter substrate-binding protein</fullName>
    </submittedName>
</protein>
<evidence type="ECO:0000313" key="7">
    <source>
        <dbReference type="Proteomes" id="UP000320314"/>
    </source>
</evidence>
<keyword evidence="3" id="KW-0479">Metal-binding</keyword>
<dbReference type="Pfam" id="PF01297">
    <property type="entry name" value="ZnuA"/>
    <property type="match status" value="1"/>
</dbReference>
<dbReference type="PROSITE" id="PS51257">
    <property type="entry name" value="PROKAR_LIPOPROTEIN"/>
    <property type="match status" value="1"/>
</dbReference>
<dbReference type="PANTHER" id="PTHR42953">
    <property type="entry name" value="HIGH-AFFINITY ZINC UPTAKE SYSTEM PROTEIN ZNUA-RELATED"/>
    <property type="match status" value="1"/>
</dbReference>
<name>A0A506TXK1_9HYPH</name>
<dbReference type="InterPro" id="IPR006127">
    <property type="entry name" value="ZnuA-like"/>
</dbReference>
<proteinExistence type="predicted"/>
<dbReference type="GO" id="GO:0030001">
    <property type="term" value="P:metal ion transport"/>
    <property type="evidence" value="ECO:0007669"/>
    <property type="project" value="InterPro"/>
</dbReference>
<evidence type="ECO:0000256" key="4">
    <source>
        <dbReference type="ARBA" id="ARBA00022729"/>
    </source>
</evidence>
<dbReference type="AlphaFoldDB" id="A0A506TXK1"/>
<feature type="chain" id="PRO_5021457365" evidence="5">
    <location>
        <begin position="27"/>
        <end position="296"/>
    </location>
</feature>
<dbReference type="Proteomes" id="UP000320314">
    <property type="component" value="Unassembled WGS sequence"/>
</dbReference>
<dbReference type="OrthoDB" id="9793396at2"/>
<dbReference type="EMBL" id="VHLH01000044">
    <property type="protein sequence ID" value="TPW25898.1"/>
    <property type="molecule type" value="Genomic_DNA"/>
</dbReference>
<evidence type="ECO:0000256" key="5">
    <source>
        <dbReference type="SAM" id="SignalP"/>
    </source>
</evidence>
<dbReference type="SUPFAM" id="SSF53807">
    <property type="entry name" value="Helical backbone' metal receptor"/>
    <property type="match status" value="1"/>
</dbReference>
<keyword evidence="2" id="KW-0813">Transport</keyword>
<dbReference type="GO" id="GO:0030313">
    <property type="term" value="C:cell envelope"/>
    <property type="evidence" value="ECO:0007669"/>
    <property type="project" value="UniProtKB-SubCell"/>
</dbReference>
<accession>A0A506TXK1</accession>
<dbReference type="GO" id="GO:0046872">
    <property type="term" value="F:metal ion binding"/>
    <property type="evidence" value="ECO:0007669"/>
    <property type="project" value="UniProtKB-KW"/>
</dbReference>
<comment type="subcellular location">
    <subcellularLocation>
        <location evidence="1">Cell envelope</location>
    </subcellularLocation>
</comment>
<comment type="caution">
    <text evidence="6">The sequence shown here is derived from an EMBL/GenBank/DDBJ whole genome shotgun (WGS) entry which is preliminary data.</text>
</comment>
<evidence type="ECO:0000256" key="2">
    <source>
        <dbReference type="ARBA" id="ARBA00022448"/>
    </source>
</evidence>
<dbReference type="PANTHER" id="PTHR42953:SF1">
    <property type="entry name" value="METAL-BINDING PROTEIN HI_0362-RELATED"/>
    <property type="match status" value="1"/>
</dbReference>
<sequence length="296" mass="31579">MKATSRHLAAMLVGACACISALPAMARQPVRVVAAESSYGSMVQTIGGDHVHVVSLIDSPAVNPHAFEGTAKIGRELSGADLVVMNGLGFDHWMDNLLEGTESESRIVVKAEDAAPSIVLPDKNEHLFYSPRIMLATAGHVEKALAKIDPDNADAYEKGLDAFAKSLTPIYARVQDLIAHHPDTPIGSTVPVYGYMLALLGYPEQFHGLSYADMHGTQPSAKQVNEALEALKGHKVALLVYNVQVTNQLTDRLVDEAKKAGVPTVGVSAIPLHGEDYAAWQVEQLDAIKKALDGAS</sequence>
<dbReference type="Gene3D" id="3.40.50.1980">
    <property type="entry name" value="Nitrogenase molybdenum iron protein domain"/>
    <property type="match status" value="2"/>
</dbReference>
<keyword evidence="4 5" id="KW-0732">Signal</keyword>
<evidence type="ECO:0000256" key="1">
    <source>
        <dbReference type="ARBA" id="ARBA00004196"/>
    </source>
</evidence>
<evidence type="ECO:0000313" key="6">
    <source>
        <dbReference type="EMBL" id="TPW25898.1"/>
    </source>
</evidence>
<organism evidence="6 7">
    <name type="scientific">Pararhizobium mangrovi</name>
    <dbReference type="NCBI Taxonomy" id="2590452"/>
    <lineage>
        <taxon>Bacteria</taxon>
        <taxon>Pseudomonadati</taxon>
        <taxon>Pseudomonadota</taxon>
        <taxon>Alphaproteobacteria</taxon>
        <taxon>Hyphomicrobiales</taxon>
        <taxon>Rhizobiaceae</taxon>
        <taxon>Rhizobium/Agrobacterium group</taxon>
        <taxon>Pararhizobium</taxon>
    </lineage>
</organism>
<dbReference type="InterPro" id="IPR050492">
    <property type="entry name" value="Bact_metal-bind_prot9"/>
</dbReference>
<feature type="signal peptide" evidence="5">
    <location>
        <begin position="1"/>
        <end position="26"/>
    </location>
</feature>
<dbReference type="RefSeq" id="WP_141168309.1">
    <property type="nucleotide sequence ID" value="NZ_VHLH01000044.1"/>
</dbReference>
<gene>
    <name evidence="6" type="ORF">FJU11_17185</name>
</gene>